<evidence type="ECO:0000313" key="2">
    <source>
        <dbReference type="Proteomes" id="UP000249915"/>
    </source>
</evidence>
<keyword evidence="2" id="KW-1185">Reference proteome</keyword>
<gene>
    <name evidence="1" type="ORF">BAY60_27125</name>
</gene>
<name>A0A2V4ALN0_9PSEU</name>
<proteinExistence type="predicted"/>
<dbReference type="RefSeq" id="WP_112284384.1">
    <property type="nucleotide sequence ID" value="NZ_MASW01000006.1"/>
</dbReference>
<dbReference type="Proteomes" id="UP000249915">
    <property type="component" value="Unassembled WGS sequence"/>
</dbReference>
<dbReference type="EMBL" id="MASW01000006">
    <property type="protein sequence ID" value="PXY21142.1"/>
    <property type="molecule type" value="Genomic_DNA"/>
</dbReference>
<protein>
    <submittedName>
        <fullName evidence="1">Uncharacterized protein</fullName>
    </submittedName>
</protein>
<accession>A0A2V4ALN0</accession>
<evidence type="ECO:0000313" key="1">
    <source>
        <dbReference type="EMBL" id="PXY21142.1"/>
    </source>
</evidence>
<sequence>MTTPEPRICERPGCDVPVLPWLSKEYCSVRCQTMNTQLGRRLASTGVDQDASAQLRRVVFLSNHGETDLTEHVAAVKLDADSPRVFTAEQEPPADVHRVRDERSGDEAARLDDRWVWVRLNGRDLPNARARYSWKSLCAQADARLVEVPVDVHVAVVGRTVGFDEPARPGWLRRLIERLLG</sequence>
<dbReference type="AlphaFoldDB" id="A0A2V4ALN0"/>
<comment type="caution">
    <text evidence="1">The sequence shown here is derived from an EMBL/GenBank/DDBJ whole genome shotgun (WGS) entry which is preliminary data.</text>
</comment>
<reference evidence="1 2" key="1">
    <citation type="submission" date="2016-07" db="EMBL/GenBank/DDBJ databases">
        <title>Draft genome sequence of Prauserella muralis DSM 45305, isolated from a mould-covered wall in an indoor environment.</title>
        <authorList>
            <person name="Ruckert C."/>
            <person name="Albersmeier A."/>
            <person name="Jiang C.-L."/>
            <person name="Jiang Y."/>
            <person name="Kalinowski J."/>
            <person name="Schneider O."/>
            <person name="Winkler A."/>
            <person name="Zotchev S.B."/>
        </authorList>
    </citation>
    <scope>NUCLEOTIDE SEQUENCE [LARGE SCALE GENOMIC DNA]</scope>
    <source>
        <strain evidence="1 2">DSM 45305</strain>
    </source>
</reference>
<organism evidence="1 2">
    <name type="scientific">Prauserella muralis</name>
    <dbReference type="NCBI Taxonomy" id="588067"/>
    <lineage>
        <taxon>Bacteria</taxon>
        <taxon>Bacillati</taxon>
        <taxon>Actinomycetota</taxon>
        <taxon>Actinomycetes</taxon>
        <taxon>Pseudonocardiales</taxon>
        <taxon>Pseudonocardiaceae</taxon>
        <taxon>Prauserella</taxon>
    </lineage>
</organism>